<accession>E6PG31</accession>
<name>E6PG31_9ZZZZ</name>
<comment type="caution">
    <text evidence="2">The sequence shown here is derived from an EMBL/GenBank/DDBJ whole genome shotgun (WGS) entry which is preliminary data.</text>
</comment>
<gene>
    <name evidence="2" type="ORF">CARN1_1435</name>
</gene>
<feature type="region of interest" description="Disordered" evidence="1">
    <location>
        <begin position="62"/>
        <end position="81"/>
    </location>
</feature>
<evidence type="ECO:0000313" key="2">
    <source>
        <dbReference type="EMBL" id="CBH75418.1"/>
    </source>
</evidence>
<organism evidence="2">
    <name type="scientific">mine drainage metagenome</name>
    <dbReference type="NCBI Taxonomy" id="410659"/>
    <lineage>
        <taxon>unclassified sequences</taxon>
        <taxon>metagenomes</taxon>
        <taxon>ecological metagenomes</taxon>
    </lineage>
</organism>
<dbReference type="EMBL" id="CABL01000008">
    <property type="protein sequence ID" value="CBH75418.1"/>
    <property type="molecule type" value="Genomic_DNA"/>
</dbReference>
<dbReference type="AlphaFoldDB" id="E6PG31"/>
<protein>
    <submittedName>
        <fullName evidence="2">Uncharacterized protein</fullName>
    </submittedName>
</protein>
<sequence length="81" mass="9049">MPAQAPRDRGRMNRFACVRPFLPSVIKSGQMASRSIDTEGIEQLELWVEELESAEAQRSCELTEQAARPGESGQKWSTVGR</sequence>
<evidence type="ECO:0000256" key="1">
    <source>
        <dbReference type="SAM" id="MobiDB-lite"/>
    </source>
</evidence>
<proteinExistence type="predicted"/>
<reference evidence="2" key="1">
    <citation type="submission" date="2009-10" db="EMBL/GenBank/DDBJ databases">
        <title>Diversity of trophic interactions inside an arsenic-rich microbial ecosystem.</title>
        <authorList>
            <person name="Bertin P.N."/>
            <person name="Heinrich-Salmeron A."/>
            <person name="Pelletier E."/>
            <person name="Goulhen-Chollet F."/>
            <person name="Arsene-Ploetze F."/>
            <person name="Gallien S."/>
            <person name="Calteau A."/>
            <person name="Vallenet D."/>
            <person name="Casiot C."/>
            <person name="Chane-Woon-Ming B."/>
            <person name="Giloteaux L."/>
            <person name="Barakat M."/>
            <person name="Bonnefoy V."/>
            <person name="Bruneel O."/>
            <person name="Chandler M."/>
            <person name="Cleiss J."/>
            <person name="Duran R."/>
            <person name="Elbaz-Poulichet F."/>
            <person name="Fonknechten N."/>
            <person name="Lauga B."/>
            <person name="Mornico D."/>
            <person name="Ortet P."/>
            <person name="Schaeffer C."/>
            <person name="Siguier P."/>
            <person name="Alexander Thil Smith A."/>
            <person name="Van Dorsselaer A."/>
            <person name="Weissenbach J."/>
            <person name="Medigue C."/>
            <person name="Le Paslier D."/>
        </authorList>
    </citation>
    <scope>NUCLEOTIDE SEQUENCE</scope>
</reference>